<proteinExistence type="predicted"/>
<gene>
    <name evidence="2" type="ORF">B9N49_01850</name>
</gene>
<organism evidence="2 3">
    <name type="scientific">Finegoldia magna</name>
    <name type="common">Peptostreptococcus magnus</name>
    <dbReference type="NCBI Taxonomy" id="1260"/>
    <lineage>
        <taxon>Bacteria</taxon>
        <taxon>Bacillati</taxon>
        <taxon>Bacillota</taxon>
        <taxon>Tissierellia</taxon>
        <taxon>Tissierellales</taxon>
        <taxon>Peptoniphilaceae</taxon>
        <taxon>Finegoldia</taxon>
    </lineage>
</organism>
<sequence>MSKIIKKMFSFLMIFTLCFTFIGSNTKVFADDSYSGKNITQTIEGKYLLYRLEKDARFKKENEFFKNQGIYLEKNLYSILKFEDNSSRISYIVENGDKFYEIVYIMNNSNEVILQDKKENTLLEDNKLNIKWTFDNEKFIDVIVSKDGTIKSEGVIYANDKEFVNHIMQQNNYQTKGACEFAMAILCGAGGSGGCYAICGIEAIVSRIGGLGCAIACGLIASLGCYGATLKICG</sequence>
<feature type="chain" id="PRO_5012850644" description="Bacteriocin" evidence="1">
    <location>
        <begin position="31"/>
        <end position="234"/>
    </location>
</feature>
<evidence type="ECO:0000313" key="3">
    <source>
        <dbReference type="Proteomes" id="UP000215413"/>
    </source>
</evidence>
<dbReference type="InterPro" id="IPR031033">
    <property type="entry name" value="Halocin_C8_dom"/>
</dbReference>
<accession>A0A233V7Q7</accession>
<dbReference type="EMBL" id="NDYC01000010">
    <property type="protein sequence ID" value="OXZ28426.1"/>
    <property type="molecule type" value="Genomic_DNA"/>
</dbReference>
<dbReference type="NCBIfam" id="TIGR04449">
    <property type="entry name" value="halocin_C8_dom"/>
    <property type="match status" value="1"/>
</dbReference>
<dbReference type="RefSeq" id="WP_094205278.1">
    <property type="nucleotide sequence ID" value="NZ_JAWGQT010000031.1"/>
</dbReference>
<keyword evidence="1" id="KW-0732">Signal</keyword>
<evidence type="ECO:0008006" key="4">
    <source>
        <dbReference type="Google" id="ProtNLM"/>
    </source>
</evidence>
<comment type="caution">
    <text evidence="2">The sequence shown here is derived from an EMBL/GenBank/DDBJ whole genome shotgun (WGS) entry which is preliminary data.</text>
</comment>
<dbReference type="Proteomes" id="UP000215413">
    <property type="component" value="Unassembled WGS sequence"/>
</dbReference>
<dbReference type="AlphaFoldDB" id="A0A233V7Q7"/>
<evidence type="ECO:0000313" key="2">
    <source>
        <dbReference type="EMBL" id="OXZ28426.1"/>
    </source>
</evidence>
<name>A0A233V7Q7_FINMA</name>
<evidence type="ECO:0000256" key="1">
    <source>
        <dbReference type="SAM" id="SignalP"/>
    </source>
</evidence>
<reference evidence="3" key="1">
    <citation type="submission" date="2017-04" db="EMBL/GenBank/DDBJ databases">
        <title>Finegoldia magna isolated from orthopedic joint implant-associated infections.</title>
        <authorList>
            <person name="Bjorklund S."/>
            <person name="Bruggemann H."/>
            <person name="Jensen A."/>
            <person name="Hellmark B."/>
            <person name="Soderquist B."/>
        </authorList>
    </citation>
    <scope>NUCLEOTIDE SEQUENCE [LARGE SCALE GENOMIC DNA]</scope>
    <source>
        <strain evidence="3">CCUG 54800</strain>
    </source>
</reference>
<feature type="signal peptide" evidence="1">
    <location>
        <begin position="1"/>
        <end position="30"/>
    </location>
</feature>
<protein>
    <recommendedName>
        <fullName evidence="4">Bacteriocin</fullName>
    </recommendedName>
</protein>